<feature type="compositionally biased region" description="Low complexity" evidence="1">
    <location>
        <begin position="104"/>
        <end position="166"/>
    </location>
</feature>
<dbReference type="RefSeq" id="WP_167932211.1">
    <property type="nucleotide sequence ID" value="NZ_JAAVJB010000022.1"/>
</dbReference>
<evidence type="ECO:0008006" key="4">
    <source>
        <dbReference type="Google" id="ProtNLM"/>
    </source>
</evidence>
<sequence>MPTPATEWQERIDLLHAQARALLDDLSGAPLDQRLAALARLEHGSAELYGEALRQAAIHARHQGWGLRRIGRATDRSHEQIRILTTQPDAPQPAASQSDTPPRAAAAPSTTATAAPASTSASSATTTATTSGAATAENTAEAPAENPAETTAAATASTTTGETGPAADDREPPPGPPPAPRTS</sequence>
<evidence type="ECO:0000313" key="2">
    <source>
        <dbReference type="EMBL" id="NJP65683.1"/>
    </source>
</evidence>
<proteinExistence type="predicted"/>
<organism evidence="2 3">
    <name type="scientific">Streptomyces spiramenti</name>
    <dbReference type="NCBI Taxonomy" id="2720606"/>
    <lineage>
        <taxon>Bacteria</taxon>
        <taxon>Bacillati</taxon>
        <taxon>Actinomycetota</taxon>
        <taxon>Actinomycetes</taxon>
        <taxon>Kitasatosporales</taxon>
        <taxon>Streptomycetaceae</taxon>
        <taxon>Streptomyces</taxon>
    </lineage>
</organism>
<reference evidence="2 3" key="1">
    <citation type="submission" date="2020-03" db="EMBL/GenBank/DDBJ databases">
        <title>Draft genome of Streptomyces sp. ventii, isolated from the Axial Seamount in the Pacific Ocean, and resequencing of the two type strains Streptomyces lonarensis strain NCL 716 and Streptomyces bohaiensis strain 11A07.</title>
        <authorList>
            <person name="Loughran R.M."/>
            <person name="Pfannmuller K.M."/>
            <person name="Wasson B.J."/>
            <person name="Deadmond M.C."/>
            <person name="Paddock B.E."/>
            <person name="Koyack M.J."/>
            <person name="Gallegos D.A."/>
            <person name="Mitchell E.A."/>
            <person name="Ushijima B."/>
            <person name="Saw J.H."/>
            <person name="Mcphail K.L."/>
            <person name="Videau P."/>
        </authorList>
    </citation>
    <scope>NUCLEOTIDE SEQUENCE [LARGE SCALE GENOMIC DNA]</scope>
    <source>
        <strain evidence="3">5675061</strain>
    </source>
</reference>
<gene>
    <name evidence="2" type="ORF">HCJ92_05110</name>
</gene>
<feature type="compositionally biased region" description="Polar residues" evidence="1">
    <location>
        <begin position="83"/>
        <end position="100"/>
    </location>
</feature>
<name>A0ABX1AJX9_9ACTN</name>
<dbReference type="Proteomes" id="UP000746503">
    <property type="component" value="Unassembled WGS sequence"/>
</dbReference>
<feature type="region of interest" description="Disordered" evidence="1">
    <location>
        <begin position="83"/>
        <end position="183"/>
    </location>
</feature>
<keyword evidence="3" id="KW-1185">Reference proteome</keyword>
<evidence type="ECO:0000313" key="3">
    <source>
        <dbReference type="Proteomes" id="UP000746503"/>
    </source>
</evidence>
<accession>A0ABX1AJX9</accession>
<dbReference type="EMBL" id="JAAVJB010000022">
    <property type="protein sequence ID" value="NJP65683.1"/>
    <property type="molecule type" value="Genomic_DNA"/>
</dbReference>
<feature type="compositionally biased region" description="Pro residues" evidence="1">
    <location>
        <begin position="173"/>
        <end position="183"/>
    </location>
</feature>
<evidence type="ECO:0000256" key="1">
    <source>
        <dbReference type="SAM" id="MobiDB-lite"/>
    </source>
</evidence>
<protein>
    <recommendedName>
        <fullName evidence="4">DUF222 domain-containing protein</fullName>
    </recommendedName>
</protein>
<comment type="caution">
    <text evidence="2">The sequence shown here is derived from an EMBL/GenBank/DDBJ whole genome shotgun (WGS) entry which is preliminary data.</text>
</comment>